<keyword evidence="2" id="KW-0812">Transmembrane</keyword>
<feature type="compositionally biased region" description="Pro residues" evidence="1">
    <location>
        <begin position="1"/>
        <end position="14"/>
    </location>
</feature>
<evidence type="ECO:0000313" key="5">
    <source>
        <dbReference type="Proteomes" id="UP000622552"/>
    </source>
</evidence>
<protein>
    <submittedName>
        <fullName evidence="4">LPXTG-motif cell wall-anchored protein</fullName>
    </submittedName>
</protein>
<evidence type="ECO:0000256" key="2">
    <source>
        <dbReference type="SAM" id="Phobius"/>
    </source>
</evidence>
<feature type="transmembrane region" description="Helical" evidence="2">
    <location>
        <begin position="251"/>
        <end position="273"/>
    </location>
</feature>
<dbReference type="Proteomes" id="UP000622552">
    <property type="component" value="Unassembled WGS sequence"/>
</dbReference>
<reference evidence="4" key="1">
    <citation type="submission" date="2020-11" db="EMBL/GenBank/DDBJ databases">
        <title>Sequencing the genomes of 1000 actinobacteria strains.</title>
        <authorList>
            <person name="Klenk H.-P."/>
        </authorList>
    </citation>
    <scope>NUCLEOTIDE SEQUENCE</scope>
    <source>
        <strain evidence="4">DSM 45356</strain>
    </source>
</reference>
<dbReference type="Pfam" id="PF20009">
    <property type="entry name" value="GEVED"/>
    <property type="match status" value="1"/>
</dbReference>
<dbReference type="AlphaFoldDB" id="A0A8J7GJS1"/>
<feature type="region of interest" description="Disordered" evidence="1">
    <location>
        <begin position="1"/>
        <end position="24"/>
    </location>
</feature>
<keyword evidence="2" id="KW-1133">Transmembrane helix</keyword>
<name>A0A8J7GJS1_9ACTN</name>
<dbReference type="InterPro" id="IPR045474">
    <property type="entry name" value="GEVED"/>
</dbReference>
<evidence type="ECO:0000259" key="3">
    <source>
        <dbReference type="Pfam" id="PF20009"/>
    </source>
</evidence>
<keyword evidence="5" id="KW-1185">Reference proteome</keyword>
<proteinExistence type="predicted"/>
<evidence type="ECO:0000256" key="1">
    <source>
        <dbReference type="SAM" id="MobiDB-lite"/>
    </source>
</evidence>
<feature type="region of interest" description="Disordered" evidence="1">
    <location>
        <begin position="90"/>
        <end position="110"/>
    </location>
</feature>
<dbReference type="NCBIfam" id="TIGR01167">
    <property type="entry name" value="LPXTG_anchor"/>
    <property type="match status" value="1"/>
</dbReference>
<feature type="region of interest" description="Disordered" evidence="1">
    <location>
        <begin position="38"/>
        <end position="72"/>
    </location>
</feature>
<dbReference type="RefSeq" id="WP_203787513.1">
    <property type="nucleotide sequence ID" value="NZ_BONS01000012.1"/>
</dbReference>
<feature type="compositionally biased region" description="Low complexity" evidence="1">
    <location>
        <begin position="15"/>
        <end position="24"/>
    </location>
</feature>
<accession>A0A8J7GJS1</accession>
<feature type="domain" description="GEVED" evidence="3">
    <location>
        <begin position="144"/>
        <end position="225"/>
    </location>
</feature>
<feature type="compositionally biased region" description="Basic and acidic residues" evidence="1">
    <location>
        <begin position="90"/>
        <end position="108"/>
    </location>
</feature>
<organism evidence="4 5">
    <name type="scientific">Longispora fulva</name>
    <dbReference type="NCBI Taxonomy" id="619741"/>
    <lineage>
        <taxon>Bacteria</taxon>
        <taxon>Bacillati</taxon>
        <taxon>Actinomycetota</taxon>
        <taxon>Actinomycetes</taxon>
        <taxon>Micromonosporales</taxon>
        <taxon>Micromonosporaceae</taxon>
        <taxon>Longispora</taxon>
    </lineage>
</organism>
<gene>
    <name evidence="4" type="ORF">IW245_005630</name>
</gene>
<dbReference type="EMBL" id="JADOUF010000001">
    <property type="protein sequence ID" value="MBG6139436.1"/>
    <property type="molecule type" value="Genomic_DNA"/>
</dbReference>
<comment type="caution">
    <text evidence="4">The sequence shown here is derived from an EMBL/GenBank/DDBJ whole genome shotgun (WGS) entry which is preliminary data.</text>
</comment>
<sequence length="281" mass="28483">MAPAAPAPAAPAAPAPGVAVAPAAPGAPGVAVAVAPAAPAAPGAVEDAGSADWGDAPDSYQTSEAEDGPRHTASEALNGQVFAIGKTVDLENDGHPSLKGQGDDKLGTDDEDAFPDPLVLDRSGLTVDVPVPVTNTGHIAGVMGGWLDFNNNGKFDADESTVAPIAPNATTVTLTFKVPAAAEGKDYAGYVNDTPFIRIRIYPDTASTPTVFGAVKGGEVEDHPVVWGTTPKPSATPSVKGQLPVTGQNSWTTLVPIGAGLLVLGGVLFAWAYRRRLIIRA</sequence>
<evidence type="ECO:0000313" key="4">
    <source>
        <dbReference type="EMBL" id="MBG6139436.1"/>
    </source>
</evidence>
<keyword evidence="2" id="KW-0472">Membrane</keyword>